<dbReference type="Pfam" id="PF00067">
    <property type="entry name" value="p450"/>
    <property type="match status" value="1"/>
</dbReference>
<dbReference type="AlphaFoldDB" id="A0A9Q5I357"/>
<dbReference type="PROSITE" id="PS00086">
    <property type="entry name" value="CYTOCHROME_P450"/>
    <property type="match status" value="1"/>
</dbReference>
<dbReference type="InterPro" id="IPR036396">
    <property type="entry name" value="Cyt_P450_sf"/>
</dbReference>
<evidence type="ECO:0000256" key="5">
    <source>
        <dbReference type="ARBA" id="ARBA00022723"/>
    </source>
</evidence>
<sequence>MLSEHLDFLIFVVVTLLTGLILWYRVLLSQSQAPPGPEGIPIFGSEFQIPGDKQWLKFHEWSRQYGDIVQITTMGQKAVILSSAQAAFDLLEAKGNIYSDRPKAIMAGELVGWDRGLGYAHYGERFREFRRMFHQAIGLRALHEINPIQEAETARFLLRLLESPENFIEHARQSAGAAILMLAYGYSAKSEDDPLVKIAEEAMLGFARASEPGAYIVDRFSWLKYIPKWFPGAGFKIEARSMREDLERLYNVPFDFVKSQMASGSFIPSFTSRYLLESKHLSDEQEQFIKAAAASLYSGGADTTPSSITAFILAMTLNPEIQARGQAEVDALLKMQRLPTHADRESFPYVNAIVKEVLRWNPAVPLGLPHQLTQDDHYRGFKLSKGTIVWANIWSILHDENMFPEPEMFRPERFLGDNANVMTDRTTDPSVLAFGFGRRICPGMHLADNSIFLIVASMLAVFNIMKAKDAAGPEVDFRGFISHPEPFRCVIRPRSDEAVALIRRSSLCFTTY</sequence>
<evidence type="ECO:0000256" key="2">
    <source>
        <dbReference type="ARBA" id="ARBA00005179"/>
    </source>
</evidence>
<keyword evidence="6 10" id="KW-0560">Oxidoreductase</keyword>
<evidence type="ECO:0000256" key="8">
    <source>
        <dbReference type="ARBA" id="ARBA00023033"/>
    </source>
</evidence>
<dbReference type="GO" id="GO:0020037">
    <property type="term" value="F:heme binding"/>
    <property type="evidence" value="ECO:0007669"/>
    <property type="project" value="InterPro"/>
</dbReference>
<keyword evidence="8 10" id="KW-0503">Monooxygenase</keyword>
<dbReference type="PRINTS" id="PR00385">
    <property type="entry name" value="P450"/>
</dbReference>
<keyword evidence="11" id="KW-0472">Membrane</keyword>
<dbReference type="PRINTS" id="PR00463">
    <property type="entry name" value="EP450I"/>
</dbReference>
<keyword evidence="4 9" id="KW-0349">Heme</keyword>
<dbReference type="GO" id="GO:0004497">
    <property type="term" value="F:monooxygenase activity"/>
    <property type="evidence" value="ECO:0007669"/>
    <property type="project" value="UniProtKB-KW"/>
</dbReference>
<dbReference type="SUPFAM" id="SSF48264">
    <property type="entry name" value="Cytochrome P450"/>
    <property type="match status" value="1"/>
</dbReference>
<evidence type="ECO:0000256" key="7">
    <source>
        <dbReference type="ARBA" id="ARBA00023004"/>
    </source>
</evidence>
<evidence type="ECO:0000256" key="6">
    <source>
        <dbReference type="ARBA" id="ARBA00023002"/>
    </source>
</evidence>
<comment type="cofactor">
    <cofactor evidence="1 9">
        <name>heme</name>
        <dbReference type="ChEBI" id="CHEBI:30413"/>
    </cofactor>
</comment>
<dbReference type="InterPro" id="IPR002401">
    <property type="entry name" value="Cyt_P450_E_grp-I"/>
</dbReference>
<gene>
    <name evidence="12" type="ORF">A7U60_g1933</name>
</gene>
<reference evidence="12" key="1">
    <citation type="submission" date="2016-06" db="EMBL/GenBank/DDBJ databases">
        <title>Draft Genome sequence of the fungus Inonotus baumii.</title>
        <authorList>
            <person name="Zhu H."/>
            <person name="Lin W."/>
        </authorList>
    </citation>
    <scope>NUCLEOTIDE SEQUENCE</scope>
    <source>
        <strain evidence="12">821</strain>
    </source>
</reference>
<evidence type="ECO:0000256" key="10">
    <source>
        <dbReference type="RuleBase" id="RU000461"/>
    </source>
</evidence>
<accession>A0A9Q5I357</accession>
<evidence type="ECO:0000256" key="1">
    <source>
        <dbReference type="ARBA" id="ARBA00001971"/>
    </source>
</evidence>
<keyword evidence="13" id="KW-1185">Reference proteome</keyword>
<dbReference type="Gene3D" id="1.10.630.10">
    <property type="entry name" value="Cytochrome P450"/>
    <property type="match status" value="1"/>
</dbReference>
<dbReference type="Proteomes" id="UP000757232">
    <property type="component" value="Unassembled WGS sequence"/>
</dbReference>
<keyword evidence="11" id="KW-1133">Transmembrane helix</keyword>
<dbReference type="InterPro" id="IPR001128">
    <property type="entry name" value="Cyt_P450"/>
</dbReference>
<organism evidence="12 13">
    <name type="scientific">Sanghuangporus baumii</name>
    <name type="common">Phellinus baumii</name>
    <dbReference type="NCBI Taxonomy" id="108892"/>
    <lineage>
        <taxon>Eukaryota</taxon>
        <taxon>Fungi</taxon>
        <taxon>Dikarya</taxon>
        <taxon>Basidiomycota</taxon>
        <taxon>Agaricomycotina</taxon>
        <taxon>Agaricomycetes</taxon>
        <taxon>Hymenochaetales</taxon>
        <taxon>Hymenochaetaceae</taxon>
        <taxon>Sanghuangporus</taxon>
    </lineage>
</organism>
<feature type="binding site" description="axial binding residue" evidence="9">
    <location>
        <position position="441"/>
    </location>
    <ligand>
        <name>heme</name>
        <dbReference type="ChEBI" id="CHEBI:30413"/>
    </ligand>
    <ligandPart>
        <name>Fe</name>
        <dbReference type="ChEBI" id="CHEBI:18248"/>
    </ligandPart>
</feature>
<comment type="pathway">
    <text evidence="2">Secondary metabolite biosynthesis.</text>
</comment>
<dbReference type="EMBL" id="LNZH02000116">
    <property type="protein sequence ID" value="OCB90823.1"/>
    <property type="molecule type" value="Genomic_DNA"/>
</dbReference>
<protein>
    <submittedName>
        <fullName evidence="12">Cytochrome P450</fullName>
    </submittedName>
</protein>
<dbReference type="GO" id="GO:0016705">
    <property type="term" value="F:oxidoreductase activity, acting on paired donors, with incorporation or reduction of molecular oxygen"/>
    <property type="evidence" value="ECO:0007669"/>
    <property type="project" value="InterPro"/>
</dbReference>
<name>A0A9Q5I357_SANBA</name>
<evidence type="ECO:0000256" key="3">
    <source>
        <dbReference type="ARBA" id="ARBA00010617"/>
    </source>
</evidence>
<dbReference type="InterPro" id="IPR050364">
    <property type="entry name" value="Cytochrome_P450_fung"/>
</dbReference>
<dbReference type="GO" id="GO:0005506">
    <property type="term" value="F:iron ion binding"/>
    <property type="evidence" value="ECO:0007669"/>
    <property type="project" value="InterPro"/>
</dbReference>
<evidence type="ECO:0000256" key="4">
    <source>
        <dbReference type="ARBA" id="ARBA00022617"/>
    </source>
</evidence>
<evidence type="ECO:0000256" key="11">
    <source>
        <dbReference type="SAM" id="Phobius"/>
    </source>
</evidence>
<comment type="caution">
    <text evidence="12">The sequence shown here is derived from an EMBL/GenBank/DDBJ whole genome shotgun (WGS) entry which is preliminary data.</text>
</comment>
<evidence type="ECO:0000313" key="12">
    <source>
        <dbReference type="EMBL" id="OCB90823.1"/>
    </source>
</evidence>
<keyword evidence="7 9" id="KW-0408">Iron</keyword>
<evidence type="ECO:0000256" key="9">
    <source>
        <dbReference type="PIRSR" id="PIRSR602401-1"/>
    </source>
</evidence>
<dbReference type="PANTHER" id="PTHR46300">
    <property type="entry name" value="P450, PUTATIVE (EUROFUNG)-RELATED-RELATED"/>
    <property type="match status" value="1"/>
</dbReference>
<keyword evidence="11" id="KW-0812">Transmembrane</keyword>
<dbReference type="PANTHER" id="PTHR46300:SF7">
    <property type="entry name" value="P450, PUTATIVE (EUROFUNG)-RELATED"/>
    <property type="match status" value="1"/>
</dbReference>
<proteinExistence type="inferred from homology"/>
<dbReference type="InterPro" id="IPR017972">
    <property type="entry name" value="Cyt_P450_CS"/>
</dbReference>
<dbReference type="CDD" id="cd11065">
    <property type="entry name" value="CYP64-like"/>
    <property type="match status" value="1"/>
</dbReference>
<feature type="transmembrane region" description="Helical" evidence="11">
    <location>
        <begin position="6"/>
        <end position="24"/>
    </location>
</feature>
<keyword evidence="5 9" id="KW-0479">Metal-binding</keyword>
<evidence type="ECO:0000313" key="13">
    <source>
        <dbReference type="Proteomes" id="UP000757232"/>
    </source>
</evidence>
<comment type="similarity">
    <text evidence="3 10">Belongs to the cytochrome P450 family.</text>
</comment>
<dbReference type="OrthoDB" id="2789670at2759"/>